<sequence length="169" mass="18729">LCMASLFPGSLGLSSRPAWATVMWDVPLQDPAEQGTGTGSQCSYRPCPAEQLQPSSAQLVLTLGSLEVACLTCSALCLLHSGVSLLCCLCRNVKRCLREVSDGDRAGTCCQGAHSCKNYELICQLKENPDLMKSYLRHLRHCYLEEELLQRQGKNMWEDLEEEETHFSS</sequence>
<reference evidence="1 2" key="1">
    <citation type="submission" date="2014-04" db="EMBL/GenBank/DDBJ databases">
        <title>Genome evolution of avian class.</title>
        <authorList>
            <person name="Zhang G."/>
            <person name="Li C."/>
        </authorList>
    </citation>
    <scope>NUCLEOTIDE SEQUENCE [LARGE SCALE GENOMIC DNA]</scope>
    <source>
        <strain evidence="1">BGI_N338</strain>
    </source>
</reference>
<proteinExistence type="predicted"/>
<feature type="non-terminal residue" evidence="1">
    <location>
        <position position="169"/>
    </location>
</feature>
<protein>
    <submittedName>
        <fullName evidence="1">Uncharacterized protein</fullName>
    </submittedName>
</protein>
<dbReference type="Proteomes" id="UP000053854">
    <property type="component" value="Unassembled WGS sequence"/>
</dbReference>
<evidence type="ECO:0000313" key="2">
    <source>
        <dbReference type="Proteomes" id="UP000053854"/>
    </source>
</evidence>
<keyword evidence="2" id="KW-1185">Reference proteome</keyword>
<feature type="non-terminal residue" evidence="1">
    <location>
        <position position="1"/>
    </location>
</feature>
<gene>
    <name evidence="1" type="ORF">N338_08018</name>
</gene>
<dbReference type="AlphaFoldDB" id="A0A094LBU5"/>
<organism evidence="1 2">
    <name type="scientific">Podiceps cristatus</name>
    <name type="common">Great crested grebe</name>
    <dbReference type="NCBI Taxonomy" id="345573"/>
    <lineage>
        <taxon>Eukaryota</taxon>
        <taxon>Metazoa</taxon>
        <taxon>Chordata</taxon>
        <taxon>Craniata</taxon>
        <taxon>Vertebrata</taxon>
        <taxon>Euteleostomi</taxon>
        <taxon>Archelosauria</taxon>
        <taxon>Archosauria</taxon>
        <taxon>Dinosauria</taxon>
        <taxon>Saurischia</taxon>
        <taxon>Theropoda</taxon>
        <taxon>Coelurosauria</taxon>
        <taxon>Aves</taxon>
        <taxon>Neognathae</taxon>
        <taxon>Neoaves</taxon>
        <taxon>Mirandornithes</taxon>
        <taxon>Podicipediformes</taxon>
        <taxon>Podicipedidae</taxon>
        <taxon>Podiceps</taxon>
    </lineage>
</organism>
<name>A0A094LBU5_PODCR</name>
<dbReference type="OrthoDB" id="9424792at2759"/>
<accession>A0A094LBU5</accession>
<evidence type="ECO:0000313" key="1">
    <source>
        <dbReference type="EMBL" id="KFZ66932.1"/>
    </source>
</evidence>
<dbReference type="EMBL" id="KL278153">
    <property type="protein sequence ID" value="KFZ66932.1"/>
    <property type="molecule type" value="Genomic_DNA"/>
</dbReference>